<name>A0AAE1U426_9EUCA</name>
<proteinExistence type="predicted"/>
<organism evidence="1 2">
    <name type="scientific">Petrolisthes manimaculis</name>
    <dbReference type="NCBI Taxonomy" id="1843537"/>
    <lineage>
        <taxon>Eukaryota</taxon>
        <taxon>Metazoa</taxon>
        <taxon>Ecdysozoa</taxon>
        <taxon>Arthropoda</taxon>
        <taxon>Crustacea</taxon>
        <taxon>Multicrustacea</taxon>
        <taxon>Malacostraca</taxon>
        <taxon>Eumalacostraca</taxon>
        <taxon>Eucarida</taxon>
        <taxon>Decapoda</taxon>
        <taxon>Pleocyemata</taxon>
        <taxon>Anomura</taxon>
        <taxon>Galatheoidea</taxon>
        <taxon>Porcellanidae</taxon>
        <taxon>Petrolisthes</taxon>
    </lineage>
</organism>
<evidence type="ECO:0000313" key="1">
    <source>
        <dbReference type="EMBL" id="KAK4309032.1"/>
    </source>
</evidence>
<evidence type="ECO:0000313" key="2">
    <source>
        <dbReference type="Proteomes" id="UP001292094"/>
    </source>
</evidence>
<dbReference type="EMBL" id="JAWZYT010001807">
    <property type="protein sequence ID" value="KAK4309032.1"/>
    <property type="molecule type" value="Genomic_DNA"/>
</dbReference>
<dbReference type="Proteomes" id="UP001292094">
    <property type="component" value="Unassembled WGS sequence"/>
</dbReference>
<dbReference type="AlphaFoldDB" id="A0AAE1U426"/>
<gene>
    <name evidence="1" type="ORF">Pmani_019292</name>
</gene>
<keyword evidence="2" id="KW-1185">Reference proteome</keyword>
<protein>
    <submittedName>
        <fullName evidence="1">Uncharacterized protein</fullName>
    </submittedName>
</protein>
<reference evidence="1" key="1">
    <citation type="submission" date="2023-11" db="EMBL/GenBank/DDBJ databases">
        <title>Genome assemblies of two species of porcelain crab, Petrolisthes cinctipes and Petrolisthes manimaculis (Anomura: Porcellanidae).</title>
        <authorList>
            <person name="Angst P."/>
        </authorList>
    </citation>
    <scope>NUCLEOTIDE SEQUENCE</scope>
    <source>
        <strain evidence="1">PB745_02</strain>
        <tissue evidence="1">Gill</tissue>
    </source>
</reference>
<comment type="caution">
    <text evidence="1">The sequence shown here is derived from an EMBL/GenBank/DDBJ whole genome shotgun (WGS) entry which is preliminary data.</text>
</comment>
<sequence>MDAPERLQLFLAKLPLWKRRLEANIYANFPMLEEVLVKDRDESDQTLPASLKPELCRYLDTLQYSFNGCFCTGDLKVETWIRNPFLTNIDCISVEDLAKDEFINLRTKEMLKNEFNSKNLGDLWCTQTQAYPRLVKRAMGALIPL</sequence>
<accession>A0AAE1U426</accession>
<dbReference type="PANTHER" id="PTHR45913">
    <property type="entry name" value="EPM2A-INTERACTING PROTEIN 1"/>
    <property type="match status" value="1"/>
</dbReference>
<dbReference type="PANTHER" id="PTHR45913:SF19">
    <property type="entry name" value="LOW QUALITY PROTEIN: ZINC FINGER BED DOMAIN-CONTAINING PROTEIN 5-LIKE"/>
    <property type="match status" value="1"/>
</dbReference>